<evidence type="ECO:0008006" key="3">
    <source>
        <dbReference type="Google" id="ProtNLM"/>
    </source>
</evidence>
<reference evidence="1" key="2">
    <citation type="submission" date="2020-11" db="EMBL/GenBank/DDBJ databases">
        <authorList>
            <person name="McCartney M.A."/>
            <person name="Auch B."/>
            <person name="Kono T."/>
            <person name="Mallez S."/>
            <person name="Becker A."/>
            <person name="Gohl D.M."/>
            <person name="Silverstein K.A.T."/>
            <person name="Koren S."/>
            <person name="Bechman K.B."/>
            <person name="Herman A."/>
            <person name="Abrahante J.E."/>
            <person name="Garbe J."/>
        </authorList>
    </citation>
    <scope>NUCLEOTIDE SEQUENCE</scope>
    <source>
        <strain evidence="1">Duluth1</strain>
        <tissue evidence="1">Whole animal</tissue>
    </source>
</reference>
<keyword evidence="2" id="KW-1185">Reference proteome</keyword>
<protein>
    <recommendedName>
        <fullName evidence="3">Methyltransferase FkbM domain-containing protein</fullName>
    </recommendedName>
</protein>
<comment type="caution">
    <text evidence="1">The sequence shown here is derived from an EMBL/GenBank/DDBJ whole genome shotgun (WGS) entry which is preliminary data.</text>
</comment>
<evidence type="ECO:0000313" key="2">
    <source>
        <dbReference type="Proteomes" id="UP000828390"/>
    </source>
</evidence>
<sequence length="114" mass="13142">MARQKHIEKSYINKGLSVSFEYYAVSNRNGDTVTVYSETNFDLDWGAGILDRAFNNKKSITKYDVPTMDLGRFIRISIQSLRPEKVLIKMDIEGSEFVLPHLYENGLRCDIMIT</sequence>
<dbReference type="AlphaFoldDB" id="A0A9D4KU26"/>
<dbReference type="InterPro" id="IPR029063">
    <property type="entry name" value="SAM-dependent_MTases_sf"/>
</dbReference>
<name>A0A9D4KU26_DREPO</name>
<proteinExistence type="predicted"/>
<accession>A0A9D4KU26</accession>
<evidence type="ECO:0000313" key="1">
    <source>
        <dbReference type="EMBL" id="KAH3846113.1"/>
    </source>
</evidence>
<dbReference type="EMBL" id="JAIWYP010000003">
    <property type="protein sequence ID" value="KAH3846113.1"/>
    <property type="molecule type" value="Genomic_DNA"/>
</dbReference>
<gene>
    <name evidence="1" type="ORF">DPMN_088408</name>
</gene>
<reference evidence="1" key="1">
    <citation type="journal article" date="2019" name="bioRxiv">
        <title>The Genome of the Zebra Mussel, Dreissena polymorpha: A Resource for Invasive Species Research.</title>
        <authorList>
            <person name="McCartney M.A."/>
            <person name="Auch B."/>
            <person name="Kono T."/>
            <person name="Mallez S."/>
            <person name="Zhang Y."/>
            <person name="Obille A."/>
            <person name="Becker A."/>
            <person name="Abrahante J.E."/>
            <person name="Garbe J."/>
            <person name="Badalamenti J.P."/>
            <person name="Herman A."/>
            <person name="Mangelson H."/>
            <person name="Liachko I."/>
            <person name="Sullivan S."/>
            <person name="Sone E.D."/>
            <person name="Koren S."/>
            <person name="Silverstein K.A.T."/>
            <person name="Beckman K.B."/>
            <person name="Gohl D.M."/>
        </authorList>
    </citation>
    <scope>NUCLEOTIDE SEQUENCE</scope>
    <source>
        <strain evidence="1">Duluth1</strain>
        <tissue evidence="1">Whole animal</tissue>
    </source>
</reference>
<dbReference type="Proteomes" id="UP000828390">
    <property type="component" value="Unassembled WGS sequence"/>
</dbReference>
<dbReference type="Gene3D" id="3.40.50.150">
    <property type="entry name" value="Vaccinia Virus protein VP39"/>
    <property type="match status" value="1"/>
</dbReference>
<organism evidence="1 2">
    <name type="scientific">Dreissena polymorpha</name>
    <name type="common">Zebra mussel</name>
    <name type="synonym">Mytilus polymorpha</name>
    <dbReference type="NCBI Taxonomy" id="45954"/>
    <lineage>
        <taxon>Eukaryota</taxon>
        <taxon>Metazoa</taxon>
        <taxon>Spiralia</taxon>
        <taxon>Lophotrochozoa</taxon>
        <taxon>Mollusca</taxon>
        <taxon>Bivalvia</taxon>
        <taxon>Autobranchia</taxon>
        <taxon>Heteroconchia</taxon>
        <taxon>Euheterodonta</taxon>
        <taxon>Imparidentia</taxon>
        <taxon>Neoheterodontei</taxon>
        <taxon>Myida</taxon>
        <taxon>Dreissenoidea</taxon>
        <taxon>Dreissenidae</taxon>
        <taxon>Dreissena</taxon>
    </lineage>
</organism>